<evidence type="ECO:0000313" key="2">
    <source>
        <dbReference type="EMBL" id="OQD73222.1"/>
    </source>
</evidence>
<gene>
    <name evidence="2" type="ORF">PENDEC_c016G01453</name>
</gene>
<name>A0A1V6P914_PENDC</name>
<dbReference type="AlphaFoldDB" id="A0A1V6P914"/>
<evidence type="ECO:0000256" key="1">
    <source>
        <dbReference type="SAM" id="MobiDB-lite"/>
    </source>
</evidence>
<feature type="region of interest" description="Disordered" evidence="1">
    <location>
        <begin position="1"/>
        <end position="75"/>
    </location>
</feature>
<feature type="compositionally biased region" description="Low complexity" evidence="1">
    <location>
        <begin position="11"/>
        <end position="23"/>
    </location>
</feature>
<evidence type="ECO:0000313" key="3">
    <source>
        <dbReference type="Proteomes" id="UP000191522"/>
    </source>
</evidence>
<protein>
    <submittedName>
        <fullName evidence="2">Uncharacterized protein</fullName>
    </submittedName>
</protein>
<reference evidence="3" key="1">
    <citation type="journal article" date="2017" name="Nat. Microbiol.">
        <title>Global analysis of biosynthetic gene clusters reveals vast potential of secondary metabolite production in Penicillium species.</title>
        <authorList>
            <person name="Nielsen J.C."/>
            <person name="Grijseels S."/>
            <person name="Prigent S."/>
            <person name="Ji B."/>
            <person name="Dainat J."/>
            <person name="Nielsen K.F."/>
            <person name="Frisvad J.C."/>
            <person name="Workman M."/>
            <person name="Nielsen J."/>
        </authorList>
    </citation>
    <scope>NUCLEOTIDE SEQUENCE [LARGE SCALE GENOMIC DNA]</scope>
    <source>
        <strain evidence="3">IBT 11843</strain>
    </source>
</reference>
<feature type="compositionally biased region" description="Low complexity" evidence="1">
    <location>
        <begin position="33"/>
        <end position="62"/>
    </location>
</feature>
<organism evidence="2 3">
    <name type="scientific">Penicillium decumbens</name>
    <dbReference type="NCBI Taxonomy" id="69771"/>
    <lineage>
        <taxon>Eukaryota</taxon>
        <taxon>Fungi</taxon>
        <taxon>Dikarya</taxon>
        <taxon>Ascomycota</taxon>
        <taxon>Pezizomycotina</taxon>
        <taxon>Eurotiomycetes</taxon>
        <taxon>Eurotiomycetidae</taxon>
        <taxon>Eurotiales</taxon>
        <taxon>Aspergillaceae</taxon>
        <taxon>Penicillium</taxon>
    </lineage>
</organism>
<keyword evidence="3" id="KW-1185">Reference proteome</keyword>
<dbReference type="EMBL" id="MDYL01000016">
    <property type="protein sequence ID" value="OQD73222.1"/>
    <property type="molecule type" value="Genomic_DNA"/>
</dbReference>
<sequence>MGFASKLAAIQSQNPNPNQSQNQTMSNTGSYQGAPPAGYTGGPPAALQPGGSQQPQQYQAYPGSPPPQGSVSYPS</sequence>
<dbReference type="Proteomes" id="UP000191522">
    <property type="component" value="Unassembled WGS sequence"/>
</dbReference>
<accession>A0A1V6P914</accession>
<comment type="caution">
    <text evidence="2">The sequence shown here is derived from an EMBL/GenBank/DDBJ whole genome shotgun (WGS) entry which is preliminary data.</text>
</comment>
<proteinExistence type="predicted"/>
<dbReference type="STRING" id="69771.A0A1V6P914"/>